<name>A0A1N6DVH0_9BACT</name>
<dbReference type="InterPro" id="IPR046653">
    <property type="entry name" value="DUF6765"/>
</dbReference>
<reference evidence="2" key="1">
    <citation type="submission" date="2016-11" db="EMBL/GenBank/DDBJ databases">
        <authorList>
            <person name="Varghese N."/>
            <person name="Submissions S."/>
        </authorList>
    </citation>
    <scope>NUCLEOTIDE SEQUENCE [LARGE SCALE GENOMIC DNA]</scope>
    <source>
        <strain evidence="2">DSM 17456</strain>
    </source>
</reference>
<evidence type="ECO:0000313" key="1">
    <source>
        <dbReference type="EMBL" id="SIN74786.1"/>
    </source>
</evidence>
<gene>
    <name evidence="1" type="ORF">SAMN02745161_0514</name>
</gene>
<organism evidence="1 2">
    <name type="scientific">Halodesulfovibrio marinisediminis DSM 17456</name>
    <dbReference type="NCBI Taxonomy" id="1121457"/>
    <lineage>
        <taxon>Bacteria</taxon>
        <taxon>Pseudomonadati</taxon>
        <taxon>Thermodesulfobacteriota</taxon>
        <taxon>Desulfovibrionia</taxon>
        <taxon>Desulfovibrionales</taxon>
        <taxon>Desulfovibrionaceae</taxon>
        <taxon>Halodesulfovibrio</taxon>
    </lineage>
</organism>
<evidence type="ECO:0000313" key="2">
    <source>
        <dbReference type="Proteomes" id="UP000184694"/>
    </source>
</evidence>
<accession>A0A1N6DVH0</accession>
<dbReference type="RefSeq" id="WP_074215381.1">
    <property type="nucleotide sequence ID" value="NZ_FSRG01000003.1"/>
</dbReference>
<dbReference type="OrthoDB" id="569000at2"/>
<dbReference type="AlphaFoldDB" id="A0A1N6DVH0"/>
<sequence>MQLDMHYYGTYALARAAGIAPDTATTIATAAQFVDDNSADSAVEFKDGGKFLTEATAHHVTSAENLIKDDQRSVWVPFHFLPGCDGEHYREKLLCKKNSSNAQELLTFAITLSDRPYAPELIGATAHIFADTFAHYDFSGVSCRMNYIDNSSLTILNENEFSEGIKGHIAKRKESFFKKFGFTCSLDSLTSFSAETLSGGLGHGAACTYPDRPYLKWSFVREETDETIEHNNQEDFLEACEELHKFFVRFGTERKDLCTHEPISFEEIRSHVKTIISTPAEMEKRITLWTSTCEEGKITGKKESIPTYSESGWNDERNDLNHTAHSHEALEQSPYRFYQASAALRTFILRDLLPKRGLIVA</sequence>
<dbReference type="Pfam" id="PF20551">
    <property type="entry name" value="DUF6765"/>
    <property type="match status" value="1"/>
</dbReference>
<dbReference type="Proteomes" id="UP000184694">
    <property type="component" value="Unassembled WGS sequence"/>
</dbReference>
<proteinExistence type="predicted"/>
<protein>
    <submittedName>
        <fullName evidence="1">Uncharacterized protein</fullName>
    </submittedName>
</protein>
<dbReference type="EMBL" id="FSRG01000003">
    <property type="protein sequence ID" value="SIN74786.1"/>
    <property type="molecule type" value="Genomic_DNA"/>
</dbReference>
<keyword evidence="2" id="KW-1185">Reference proteome</keyword>